<comment type="similarity">
    <text evidence="1">Belongs to the universal stress protein A family.</text>
</comment>
<keyword evidence="4" id="KW-1185">Reference proteome</keyword>
<dbReference type="Pfam" id="PF00582">
    <property type="entry name" value="Usp"/>
    <property type="match status" value="2"/>
</dbReference>
<evidence type="ECO:0000313" key="4">
    <source>
        <dbReference type="Proteomes" id="UP001526201"/>
    </source>
</evidence>
<sequence>MRDTRPPSPAVIVGIDGSRSGTTAALWAVGEAVERDLPLRLVYAIDPPEEPATHEGRARALAVAETAVRMALVAVESTAKPVKIEVEILQGRPKDVLLEAARGAALICAGATGFKTLTAGGQVGSTAAALATWAHCPVAIIRSYDPSPRTPRAIIAEVDPSADSDIVLHRAIDEAILRKAPLIVVAAWRSTVTSNHDVSAVAEQNRLLAVELNRRLAETTRRHAGLVVQSAVVHGHLLEYLSCQARSAQLLVVGRRRTHGVAEIIGAAGFAALHEIDCSVLVCDSANSL</sequence>
<dbReference type="RefSeq" id="WP_264070856.1">
    <property type="nucleotide sequence ID" value="NZ_JACKTY010000045.1"/>
</dbReference>
<dbReference type="InterPro" id="IPR014729">
    <property type="entry name" value="Rossmann-like_a/b/a_fold"/>
</dbReference>
<dbReference type="EMBL" id="JACKTY010000045">
    <property type="protein sequence ID" value="MCV7229601.1"/>
    <property type="molecule type" value="Genomic_DNA"/>
</dbReference>
<accession>A0ABT3CJG4</accession>
<dbReference type="SUPFAM" id="SSF52402">
    <property type="entry name" value="Adenine nucleotide alpha hydrolases-like"/>
    <property type="match status" value="2"/>
</dbReference>
<reference evidence="3 4" key="1">
    <citation type="journal article" date="2022" name="BMC Genomics">
        <title>Comparative genome analysis of mycobacteria focusing on tRNA and non-coding RNA.</title>
        <authorList>
            <person name="Behra P.R.K."/>
            <person name="Pettersson B.M.F."/>
            <person name="Ramesh M."/>
            <person name="Das S."/>
            <person name="Dasgupta S."/>
            <person name="Kirsebom L.A."/>
        </authorList>
    </citation>
    <scope>NUCLEOTIDE SEQUENCE [LARGE SCALE GENOMIC DNA]</scope>
    <source>
        <strain evidence="3 4">DSM 44078</strain>
    </source>
</reference>
<name>A0ABT3CJG4_9MYCO</name>
<dbReference type="InterPro" id="IPR006016">
    <property type="entry name" value="UspA"/>
</dbReference>
<organism evidence="3 4">
    <name type="scientific">Mycolicibacterium komossense</name>
    <dbReference type="NCBI Taxonomy" id="1779"/>
    <lineage>
        <taxon>Bacteria</taxon>
        <taxon>Bacillati</taxon>
        <taxon>Actinomycetota</taxon>
        <taxon>Actinomycetes</taxon>
        <taxon>Mycobacteriales</taxon>
        <taxon>Mycobacteriaceae</taxon>
        <taxon>Mycolicibacterium</taxon>
    </lineage>
</organism>
<comment type="caution">
    <text evidence="3">The sequence shown here is derived from an EMBL/GenBank/DDBJ whole genome shotgun (WGS) entry which is preliminary data.</text>
</comment>
<evidence type="ECO:0000313" key="3">
    <source>
        <dbReference type="EMBL" id="MCV7229601.1"/>
    </source>
</evidence>
<evidence type="ECO:0000259" key="2">
    <source>
        <dbReference type="Pfam" id="PF00582"/>
    </source>
</evidence>
<dbReference type="PANTHER" id="PTHR46268:SF6">
    <property type="entry name" value="UNIVERSAL STRESS PROTEIN UP12"/>
    <property type="match status" value="1"/>
</dbReference>
<dbReference type="Proteomes" id="UP001526201">
    <property type="component" value="Unassembled WGS sequence"/>
</dbReference>
<dbReference type="PANTHER" id="PTHR46268">
    <property type="entry name" value="STRESS RESPONSE PROTEIN NHAX"/>
    <property type="match status" value="1"/>
</dbReference>
<gene>
    <name evidence="3" type="ORF">H7J73_26685</name>
</gene>
<dbReference type="Gene3D" id="3.40.50.620">
    <property type="entry name" value="HUPs"/>
    <property type="match status" value="2"/>
</dbReference>
<feature type="domain" description="UspA" evidence="2">
    <location>
        <begin position="154"/>
        <end position="283"/>
    </location>
</feature>
<protein>
    <submittedName>
        <fullName evidence="3">Universal stress protein</fullName>
    </submittedName>
</protein>
<feature type="domain" description="UspA" evidence="2">
    <location>
        <begin position="11"/>
        <end position="142"/>
    </location>
</feature>
<proteinExistence type="inferred from homology"/>
<evidence type="ECO:0000256" key="1">
    <source>
        <dbReference type="ARBA" id="ARBA00008791"/>
    </source>
</evidence>